<keyword evidence="2" id="KW-0611">Plant defense</keyword>
<dbReference type="Pfam" id="PF01582">
    <property type="entry name" value="TIR"/>
    <property type="match status" value="1"/>
</dbReference>
<feature type="compositionally biased region" description="Basic residues" evidence="4">
    <location>
        <begin position="15"/>
        <end position="26"/>
    </location>
</feature>
<dbReference type="InterPro" id="IPR044974">
    <property type="entry name" value="Disease_R_plants"/>
</dbReference>
<reference evidence="6 8" key="1">
    <citation type="journal article" date="2011" name="Nature">
        <title>The Medicago genome provides insight into the evolution of rhizobial symbioses.</title>
        <authorList>
            <person name="Young N.D."/>
            <person name="Debelle F."/>
            <person name="Oldroyd G.E."/>
            <person name="Geurts R."/>
            <person name="Cannon S.B."/>
            <person name="Udvardi M.K."/>
            <person name="Benedito V.A."/>
            <person name="Mayer K.F."/>
            <person name="Gouzy J."/>
            <person name="Schoof H."/>
            <person name="Van de Peer Y."/>
            <person name="Proost S."/>
            <person name="Cook D.R."/>
            <person name="Meyers B.C."/>
            <person name="Spannagl M."/>
            <person name="Cheung F."/>
            <person name="De Mita S."/>
            <person name="Krishnakumar V."/>
            <person name="Gundlach H."/>
            <person name="Zhou S."/>
            <person name="Mudge J."/>
            <person name="Bharti A.K."/>
            <person name="Murray J.D."/>
            <person name="Naoumkina M.A."/>
            <person name="Rosen B."/>
            <person name="Silverstein K.A."/>
            <person name="Tang H."/>
            <person name="Rombauts S."/>
            <person name="Zhao P.X."/>
            <person name="Zhou P."/>
            <person name="Barbe V."/>
            <person name="Bardou P."/>
            <person name="Bechner M."/>
            <person name="Bellec A."/>
            <person name="Berger A."/>
            <person name="Berges H."/>
            <person name="Bidwell S."/>
            <person name="Bisseling T."/>
            <person name="Choisne N."/>
            <person name="Couloux A."/>
            <person name="Denny R."/>
            <person name="Deshpande S."/>
            <person name="Dai X."/>
            <person name="Doyle J.J."/>
            <person name="Dudez A.M."/>
            <person name="Farmer A.D."/>
            <person name="Fouteau S."/>
            <person name="Franken C."/>
            <person name="Gibelin C."/>
            <person name="Gish J."/>
            <person name="Goldstein S."/>
            <person name="Gonzalez A.J."/>
            <person name="Green P.J."/>
            <person name="Hallab A."/>
            <person name="Hartog M."/>
            <person name="Hua A."/>
            <person name="Humphray S.J."/>
            <person name="Jeong D.H."/>
            <person name="Jing Y."/>
            <person name="Jocker A."/>
            <person name="Kenton S.M."/>
            <person name="Kim D.J."/>
            <person name="Klee K."/>
            <person name="Lai H."/>
            <person name="Lang C."/>
            <person name="Lin S."/>
            <person name="Macmil S.L."/>
            <person name="Magdelenat G."/>
            <person name="Matthews L."/>
            <person name="McCorrison J."/>
            <person name="Monaghan E.L."/>
            <person name="Mun J.H."/>
            <person name="Najar F.Z."/>
            <person name="Nicholson C."/>
            <person name="Noirot C."/>
            <person name="O'Bleness M."/>
            <person name="Paule C.R."/>
            <person name="Poulain J."/>
            <person name="Prion F."/>
            <person name="Qin B."/>
            <person name="Qu C."/>
            <person name="Retzel E.F."/>
            <person name="Riddle C."/>
            <person name="Sallet E."/>
            <person name="Samain S."/>
            <person name="Samson N."/>
            <person name="Sanders I."/>
            <person name="Saurat O."/>
            <person name="Scarpelli C."/>
            <person name="Schiex T."/>
            <person name="Segurens B."/>
            <person name="Severin A.J."/>
            <person name="Sherrier D.J."/>
            <person name="Shi R."/>
            <person name="Sims S."/>
            <person name="Singer S.R."/>
            <person name="Sinharoy S."/>
            <person name="Sterck L."/>
            <person name="Viollet A."/>
            <person name="Wang B.B."/>
            <person name="Wang K."/>
            <person name="Wang M."/>
            <person name="Wang X."/>
            <person name="Warfsmann J."/>
            <person name="Weissenbach J."/>
            <person name="White D.D."/>
            <person name="White J.D."/>
            <person name="Wiley G.B."/>
            <person name="Wincker P."/>
            <person name="Xing Y."/>
            <person name="Yang L."/>
            <person name="Yao Z."/>
            <person name="Ying F."/>
            <person name="Zhai J."/>
            <person name="Zhou L."/>
            <person name="Zuber A."/>
            <person name="Denarie J."/>
            <person name="Dixon R.A."/>
            <person name="May G.D."/>
            <person name="Schwartz D.C."/>
            <person name="Rogers J."/>
            <person name="Quetier F."/>
            <person name="Town C.D."/>
            <person name="Roe B.A."/>
        </authorList>
    </citation>
    <scope>NUCLEOTIDE SEQUENCE [LARGE SCALE GENOMIC DNA]</scope>
    <source>
        <strain evidence="6">A17</strain>
        <strain evidence="7 8">cv. Jemalong A17</strain>
    </source>
</reference>
<dbReference type="PaxDb" id="3880-AES76170"/>
<dbReference type="GO" id="GO:0006952">
    <property type="term" value="P:defense response"/>
    <property type="evidence" value="ECO:0007669"/>
    <property type="project" value="UniProtKB-KW"/>
</dbReference>
<dbReference type="SMART" id="SM00255">
    <property type="entry name" value="TIR"/>
    <property type="match status" value="1"/>
</dbReference>
<accession>G7KIF0</accession>
<dbReference type="PANTHER" id="PTHR11017:SF219">
    <property type="entry name" value="ARCHAEAL ATPASE"/>
    <property type="match status" value="1"/>
</dbReference>
<dbReference type="Gene3D" id="3.40.50.300">
    <property type="entry name" value="P-loop containing nucleotide triphosphate hydrolases"/>
    <property type="match status" value="1"/>
</dbReference>
<dbReference type="SUPFAM" id="SSF52058">
    <property type="entry name" value="L domain-like"/>
    <property type="match status" value="1"/>
</dbReference>
<dbReference type="GO" id="GO:0043531">
    <property type="term" value="F:ADP binding"/>
    <property type="evidence" value="ECO:0007669"/>
    <property type="project" value="InterPro"/>
</dbReference>
<proteinExistence type="predicted"/>
<evidence type="ECO:0000259" key="5">
    <source>
        <dbReference type="PROSITE" id="PS50104"/>
    </source>
</evidence>
<feature type="region of interest" description="Disordered" evidence="4">
    <location>
        <begin position="1"/>
        <end position="31"/>
    </location>
</feature>
<dbReference type="SUPFAM" id="SSF52540">
    <property type="entry name" value="P-loop containing nucleoside triphosphate hydrolases"/>
    <property type="match status" value="1"/>
</dbReference>
<evidence type="ECO:0000256" key="2">
    <source>
        <dbReference type="ARBA" id="ARBA00022821"/>
    </source>
</evidence>
<dbReference type="Gene3D" id="3.40.50.10140">
    <property type="entry name" value="Toll/interleukin-1 receptor homology (TIR) domain"/>
    <property type="match status" value="1"/>
</dbReference>
<dbReference type="InterPro" id="IPR032675">
    <property type="entry name" value="LRR_dom_sf"/>
</dbReference>
<dbReference type="PANTHER" id="PTHR11017">
    <property type="entry name" value="LEUCINE-RICH REPEAT-CONTAINING PROTEIN"/>
    <property type="match status" value="1"/>
</dbReference>
<dbReference type="InterPro" id="IPR042197">
    <property type="entry name" value="Apaf_helical"/>
</dbReference>
<protein>
    <submittedName>
        <fullName evidence="6">Disease resistance protein (TIR-NBS-LRR class)</fullName>
    </submittedName>
</protein>
<accession>A0A0C3VXS2</accession>
<dbReference type="STRING" id="3880.G7KIF0"/>
<dbReference type="FunFam" id="3.40.50.10140:FF:000007">
    <property type="entry name" value="Disease resistance protein (TIR-NBS-LRR class)"/>
    <property type="match status" value="1"/>
</dbReference>
<keyword evidence="1" id="KW-0677">Repeat</keyword>
<dbReference type="InterPro" id="IPR058192">
    <property type="entry name" value="WHD_ROQ1-like"/>
</dbReference>
<dbReference type="SUPFAM" id="SSF46785">
    <property type="entry name" value="Winged helix' DNA-binding domain"/>
    <property type="match status" value="1"/>
</dbReference>
<dbReference type="AlphaFoldDB" id="G7KIF0"/>
<reference evidence="6 8" key="2">
    <citation type="journal article" date="2014" name="BMC Genomics">
        <title>An improved genome release (version Mt4.0) for the model legume Medicago truncatula.</title>
        <authorList>
            <person name="Tang H."/>
            <person name="Krishnakumar V."/>
            <person name="Bidwell S."/>
            <person name="Rosen B."/>
            <person name="Chan A."/>
            <person name="Zhou S."/>
            <person name="Gentzbittel L."/>
            <person name="Childs K.L."/>
            <person name="Yandell M."/>
            <person name="Gundlach H."/>
            <person name="Mayer K.F."/>
            <person name="Schwartz D.C."/>
            <person name="Town C.D."/>
        </authorList>
    </citation>
    <scope>GENOME REANNOTATION</scope>
    <source>
        <strain evidence="7 8">cv. Jemalong A17</strain>
    </source>
</reference>
<evidence type="ECO:0000256" key="4">
    <source>
        <dbReference type="SAM" id="MobiDB-lite"/>
    </source>
</evidence>
<dbReference type="PROSITE" id="PS50104">
    <property type="entry name" value="TIR"/>
    <property type="match status" value="1"/>
</dbReference>
<dbReference type="PRINTS" id="PR00364">
    <property type="entry name" value="DISEASERSIST"/>
</dbReference>
<evidence type="ECO:0000256" key="1">
    <source>
        <dbReference type="ARBA" id="ARBA00022737"/>
    </source>
</evidence>
<evidence type="ECO:0000313" key="6">
    <source>
        <dbReference type="EMBL" id="AES76170.2"/>
    </source>
</evidence>
<dbReference type="EMBL" id="CM001222">
    <property type="protein sequence ID" value="AES76170.2"/>
    <property type="molecule type" value="Genomic_DNA"/>
</dbReference>
<keyword evidence="8" id="KW-1185">Reference proteome</keyword>
<dbReference type="HOGENOM" id="CLU_001561_5_1_1"/>
<dbReference type="InterPro" id="IPR036390">
    <property type="entry name" value="WH_DNA-bd_sf"/>
</dbReference>
<dbReference type="InterPro" id="IPR035897">
    <property type="entry name" value="Toll_tir_struct_dom_sf"/>
</dbReference>
<dbReference type="InterPro" id="IPR000157">
    <property type="entry name" value="TIR_dom"/>
</dbReference>
<evidence type="ECO:0000256" key="3">
    <source>
        <dbReference type="ARBA" id="ARBA00023027"/>
    </source>
</evidence>
<sequence>MVQQHDSDENLLPPMKRRERRGRQATRRSGSLIGVMRELGSRKSRVRALASYEDPDTKSTLLTEILSLPFTLMAMQLPYSSSSFVSNDFTYDVFISFRGTDTQFGFTGNLYKALSDKGINTFIDDKELKKGDEITPSLLKSIEESRIAIIVFSKEYASSLFCLDELVHIIHCSNEKGSKVIPVFYGTEPSHVRKLNDSYGEALAKHEDQFQNSKENMEWLLKWKKALNQAANLSGHHFNLGNEYERDFIEKIVTDVSYKINHVPLHVADYLVGLKSRISEVNSLLDLGSTDGVCIIGILGTEGMGKTKLAQAIYNLISNQFECLCFLHNVRENSVKHGLEYLQEQILSKSIGFETKFGHVNEGIPVLIGQAGWLGRGSRVIITTRDKQLLSSHGIKFFYEAYGLNKEQALELLRTKAFKSKKNDSSYDYILNRAVKYASGLPLALEVVGSNLFGKSIAECESLLDKYDRIPHEDIQKILKVSYDALDEEQQSVFLDIACFFKERRKEFVQEVLHDHYGYCIKSHIGVLVDKSLIKISFYGGVTLHDLIEDMGIEIVRQESRNKPGERSRLWCHDDIVHVLQKNIVTMTLLFLHLITYDNLKTLVIKSGQFSKSPMYIPSTLRVLIWERYSLKSLSSSIFSEKFNYMKVLTLNHCHYLTHIPDVSGLSNFEKFSFKKLISNVDHVLLNQSNLSDECLPILLKWCANVKLLYLSGNNFKILPECLSVCHLLRILNLDECKALEEIRGIPPNLNYLSAMECDSLSSSSRRRLLSQKLHEAGCTDIRFPTRTEEIPDWFEHQSRGHGTISFWFRKKIPSITSILLCPGTGQISEVDLFVNGDECYDSNYLWCGSNFMASPDSEHAFLFDLKLEEQIDLQYEVDLAEWTHVELKLTIEDDYSDTEENDISEDEKINILRSAPMGIHVLKEKSNTEEDVIFTNPYNRKRKLDEYLNASLSQFESPLKKQRLVGVGVLEIEIFQQQHLEALLSGMRNMVLTETK</sequence>
<reference evidence="7" key="3">
    <citation type="submission" date="2015-04" db="UniProtKB">
        <authorList>
            <consortium name="EnsemblPlants"/>
        </authorList>
    </citation>
    <scope>IDENTIFICATION</scope>
    <source>
        <strain evidence="7">cv. Jemalong A17</strain>
    </source>
</reference>
<dbReference type="EnsemblPlants" id="AES76170">
    <property type="protein sequence ID" value="AES76170"/>
    <property type="gene ID" value="MTR_6g072290"/>
</dbReference>
<evidence type="ECO:0000313" key="7">
    <source>
        <dbReference type="EnsemblPlants" id="AES76170"/>
    </source>
</evidence>
<dbReference type="SUPFAM" id="SSF52200">
    <property type="entry name" value="Toll/Interleukin receptor TIR domain"/>
    <property type="match status" value="1"/>
</dbReference>
<dbReference type="Gene3D" id="3.80.10.10">
    <property type="entry name" value="Ribonuclease Inhibitor"/>
    <property type="match status" value="1"/>
</dbReference>
<gene>
    <name evidence="6" type="ordered locus">MTR_6g072290</name>
</gene>
<dbReference type="InterPro" id="IPR027417">
    <property type="entry name" value="P-loop_NTPase"/>
</dbReference>
<dbReference type="Proteomes" id="UP000002051">
    <property type="component" value="Chromosome 6"/>
</dbReference>
<keyword evidence="3" id="KW-0520">NAD</keyword>
<name>G7KIF0_MEDTR</name>
<organism evidence="6 8">
    <name type="scientific">Medicago truncatula</name>
    <name type="common">Barrel medic</name>
    <name type="synonym">Medicago tribuloides</name>
    <dbReference type="NCBI Taxonomy" id="3880"/>
    <lineage>
        <taxon>Eukaryota</taxon>
        <taxon>Viridiplantae</taxon>
        <taxon>Streptophyta</taxon>
        <taxon>Embryophyta</taxon>
        <taxon>Tracheophyta</taxon>
        <taxon>Spermatophyta</taxon>
        <taxon>Magnoliopsida</taxon>
        <taxon>eudicotyledons</taxon>
        <taxon>Gunneridae</taxon>
        <taxon>Pentapetalae</taxon>
        <taxon>rosids</taxon>
        <taxon>fabids</taxon>
        <taxon>Fabales</taxon>
        <taxon>Fabaceae</taxon>
        <taxon>Papilionoideae</taxon>
        <taxon>50 kb inversion clade</taxon>
        <taxon>NPAAA clade</taxon>
        <taxon>Hologalegina</taxon>
        <taxon>IRL clade</taxon>
        <taxon>Trifolieae</taxon>
        <taxon>Medicago</taxon>
    </lineage>
</organism>
<dbReference type="Pfam" id="PF23282">
    <property type="entry name" value="WHD_ROQ1"/>
    <property type="match status" value="1"/>
</dbReference>
<dbReference type="Gene3D" id="1.10.8.430">
    <property type="entry name" value="Helical domain of apoptotic protease-activating factors"/>
    <property type="match status" value="1"/>
</dbReference>
<dbReference type="GO" id="GO:0007165">
    <property type="term" value="P:signal transduction"/>
    <property type="evidence" value="ECO:0007669"/>
    <property type="project" value="InterPro"/>
</dbReference>
<feature type="domain" description="TIR" evidence="5">
    <location>
        <begin position="89"/>
        <end position="260"/>
    </location>
</feature>
<evidence type="ECO:0000313" key="8">
    <source>
        <dbReference type="Proteomes" id="UP000002051"/>
    </source>
</evidence>